<dbReference type="Gene3D" id="3.30.70.270">
    <property type="match status" value="1"/>
</dbReference>
<dbReference type="NCBIfam" id="TIGR00229">
    <property type="entry name" value="sensory_box"/>
    <property type="match status" value="1"/>
</dbReference>
<dbReference type="PROSITE" id="PS50113">
    <property type="entry name" value="PAC"/>
    <property type="match status" value="1"/>
</dbReference>
<feature type="domain" description="EAL" evidence="3">
    <location>
        <begin position="597"/>
        <end position="851"/>
    </location>
</feature>
<dbReference type="Gene3D" id="3.20.20.450">
    <property type="entry name" value="EAL domain"/>
    <property type="match status" value="1"/>
</dbReference>
<keyword evidence="6" id="KW-1185">Reference proteome</keyword>
<evidence type="ECO:0000313" key="6">
    <source>
        <dbReference type="Proteomes" id="UP000422764"/>
    </source>
</evidence>
<dbReference type="InterPro" id="IPR000700">
    <property type="entry name" value="PAS-assoc_C"/>
</dbReference>
<sequence length="859" mass="97326">MINITLRNKALIIITFTLIILTSFMYTFAELTFLRGFSKIENSIIIQNINSTLTALNKETSNLESTNKDWAHWDDTYAFIKNPNWEYIKNNILNDTLGDLKLNFVVFINMNNEIVYSKGFNLVNNREEEVPSYIIDCLTSNPYIIRHTNVQSNIKGIVTTSQTPIIISSLPIITSSKQGPIKGTLIMGKYLDYEFISQLSKIIDLPLTFCSINNFNFPIDYNRTIVVKPLNEDSIAGYTVINDIKGNPSLILTISSERQIYKYAKTSKFYFTLSLFTSCLVFSIIALWLLNKAVLSPSIEQEVLLNTIPAQVYFKDKSLTYITGNSVFAKIFNIPRDKIRGKTDFELFPKQEAEIIRSQDLDILSSRSPKLNIERQVTLPDGNTIWASTSKAPYVGQDGKIKGMVGISTDVTEYKMTQEKIKHLAYYDSLTNLPNRALFNILATKTIAQSPEKDKILAILYIDLDKFKLINDTLGHTIGDELIKVVSDRLLRCIRKCDTLSRLGGDEFGVLLPNIGNKSEVESICKKVTNAMKEPWPISGYEINITISTGIVLYPKDGQDIYTLLKYADIAMYHAKAQGRNVYQFYTSTLSDKPQEELSLESNLLVAIKNAEFILYYQPQFHIKKNKFIGTEALIRWNNPQLGLITPEKFIPYAEKGDLILPIDEWVLKTACTQAKAWHQKGLQLSSVAVNLSSKQFHQRNLVYVISSILEETGLSPNHLEIEITEGIAMENPENTLKVLSSLKTMGIKIALDDFGTGYSSLGYLKRFPIDKLKIDKSFTQDMITNSDAKEIVKTIIMLAHNLKIATLAEGVETKEQLDFLTQEGCDEVQGYLFGKPMEPESLEKILSNWQHPMDILSY</sequence>
<dbReference type="InterPro" id="IPR052155">
    <property type="entry name" value="Biofilm_reg_signaling"/>
</dbReference>
<evidence type="ECO:0000313" key="5">
    <source>
        <dbReference type="EMBL" id="QGU96219.1"/>
    </source>
</evidence>
<dbReference type="InterPro" id="IPR000014">
    <property type="entry name" value="PAS"/>
</dbReference>
<proteinExistence type="predicted"/>
<organism evidence="5 6">
    <name type="scientific">Clostridium bovifaecis</name>
    <dbReference type="NCBI Taxonomy" id="2184719"/>
    <lineage>
        <taxon>Bacteria</taxon>
        <taxon>Bacillati</taxon>
        <taxon>Bacillota</taxon>
        <taxon>Clostridia</taxon>
        <taxon>Eubacteriales</taxon>
        <taxon>Clostridiaceae</taxon>
        <taxon>Clostridium</taxon>
    </lineage>
</organism>
<dbReference type="Gene3D" id="3.30.450.20">
    <property type="entry name" value="PAS domain"/>
    <property type="match status" value="1"/>
</dbReference>
<dbReference type="SUPFAM" id="SSF141868">
    <property type="entry name" value="EAL domain-like"/>
    <property type="match status" value="1"/>
</dbReference>
<dbReference type="SUPFAM" id="SSF55073">
    <property type="entry name" value="Nucleotide cyclase"/>
    <property type="match status" value="1"/>
</dbReference>
<protein>
    <submittedName>
        <fullName evidence="5">EAL domain-containing protein</fullName>
    </submittedName>
</protein>
<dbReference type="CDD" id="cd01949">
    <property type="entry name" value="GGDEF"/>
    <property type="match status" value="1"/>
</dbReference>
<dbReference type="PANTHER" id="PTHR44757:SF2">
    <property type="entry name" value="BIOFILM ARCHITECTURE MAINTENANCE PROTEIN MBAA"/>
    <property type="match status" value="1"/>
</dbReference>
<dbReference type="InterPro" id="IPR029787">
    <property type="entry name" value="Nucleotide_cyclase"/>
</dbReference>
<dbReference type="EMBL" id="CP046522">
    <property type="protein sequence ID" value="QGU96219.1"/>
    <property type="molecule type" value="Genomic_DNA"/>
</dbReference>
<name>A0A6I6ERD7_9CLOT</name>
<gene>
    <name evidence="5" type="ORF">GOM49_14940</name>
</gene>
<dbReference type="InterPro" id="IPR000160">
    <property type="entry name" value="GGDEF_dom"/>
</dbReference>
<dbReference type="PANTHER" id="PTHR44757">
    <property type="entry name" value="DIGUANYLATE CYCLASE DGCP"/>
    <property type="match status" value="1"/>
</dbReference>
<dbReference type="InterPro" id="IPR001633">
    <property type="entry name" value="EAL_dom"/>
</dbReference>
<keyword evidence="1" id="KW-0812">Transmembrane</keyword>
<reference evidence="5 6" key="1">
    <citation type="submission" date="2019-12" db="EMBL/GenBank/DDBJ databases">
        <title>Genome sequenceing of Clostridium bovifaecis.</title>
        <authorList>
            <person name="Yao Y."/>
        </authorList>
    </citation>
    <scope>NUCLEOTIDE SEQUENCE [LARGE SCALE GENOMIC DNA]</scope>
    <source>
        <strain evidence="5 6">BXX</strain>
    </source>
</reference>
<dbReference type="SMART" id="SM00267">
    <property type="entry name" value="GGDEF"/>
    <property type="match status" value="1"/>
</dbReference>
<feature type="domain" description="GGDEF" evidence="4">
    <location>
        <begin position="455"/>
        <end position="588"/>
    </location>
</feature>
<evidence type="ECO:0000259" key="3">
    <source>
        <dbReference type="PROSITE" id="PS50883"/>
    </source>
</evidence>
<feature type="domain" description="PAC" evidence="2">
    <location>
        <begin position="371"/>
        <end position="423"/>
    </location>
</feature>
<dbReference type="PROSITE" id="PS50887">
    <property type="entry name" value="GGDEF"/>
    <property type="match status" value="1"/>
</dbReference>
<keyword evidence="1" id="KW-1133">Transmembrane helix</keyword>
<dbReference type="AlphaFoldDB" id="A0A6I6ERD7"/>
<dbReference type="PROSITE" id="PS50883">
    <property type="entry name" value="EAL"/>
    <property type="match status" value="1"/>
</dbReference>
<evidence type="ECO:0000256" key="1">
    <source>
        <dbReference type="SAM" id="Phobius"/>
    </source>
</evidence>
<feature type="transmembrane region" description="Helical" evidence="1">
    <location>
        <begin position="12"/>
        <end position="34"/>
    </location>
</feature>
<feature type="transmembrane region" description="Helical" evidence="1">
    <location>
        <begin position="269"/>
        <end position="290"/>
    </location>
</feature>
<dbReference type="FunFam" id="3.20.20.450:FF:000001">
    <property type="entry name" value="Cyclic di-GMP phosphodiesterase yahA"/>
    <property type="match status" value="1"/>
</dbReference>
<dbReference type="InterPro" id="IPR001610">
    <property type="entry name" value="PAC"/>
</dbReference>
<evidence type="ECO:0000259" key="4">
    <source>
        <dbReference type="PROSITE" id="PS50887"/>
    </source>
</evidence>
<evidence type="ECO:0000259" key="2">
    <source>
        <dbReference type="PROSITE" id="PS50113"/>
    </source>
</evidence>
<dbReference type="Pfam" id="PF00563">
    <property type="entry name" value="EAL"/>
    <property type="match status" value="1"/>
</dbReference>
<dbReference type="NCBIfam" id="TIGR00254">
    <property type="entry name" value="GGDEF"/>
    <property type="match status" value="1"/>
</dbReference>
<accession>A0A6I6ERD7</accession>
<dbReference type="InterPro" id="IPR013656">
    <property type="entry name" value="PAS_4"/>
</dbReference>
<dbReference type="SUPFAM" id="SSF55785">
    <property type="entry name" value="PYP-like sensor domain (PAS domain)"/>
    <property type="match status" value="1"/>
</dbReference>
<dbReference type="InterPro" id="IPR007892">
    <property type="entry name" value="CHASE4"/>
</dbReference>
<dbReference type="Pfam" id="PF00990">
    <property type="entry name" value="GGDEF"/>
    <property type="match status" value="1"/>
</dbReference>
<dbReference type="SMART" id="SM00086">
    <property type="entry name" value="PAC"/>
    <property type="match status" value="1"/>
</dbReference>
<dbReference type="CDD" id="cd00130">
    <property type="entry name" value="PAS"/>
    <property type="match status" value="1"/>
</dbReference>
<dbReference type="Pfam" id="PF05228">
    <property type="entry name" value="CHASE4"/>
    <property type="match status" value="1"/>
</dbReference>
<dbReference type="InterPro" id="IPR043128">
    <property type="entry name" value="Rev_trsase/Diguanyl_cyclase"/>
</dbReference>
<dbReference type="InterPro" id="IPR035919">
    <property type="entry name" value="EAL_sf"/>
</dbReference>
<dbReference type="SMART" id="SM00052">
    <property type="entry name" value="EAL"/>
    <property type="match status" value="1"/>
</dbReference>
<dbReference type="InterPro" id="IPR035965">
    <property type="entry name" value="PAS-like_dom_sf"/>
</dbReference>
<keyword evidence="1" id="KW-0472">Membrane</keyword>
<dbReference type="Pfam" id="PF08448">
    <property type="entry name" value="PAS_4"/>
    <property type="match status" value="1"/>
</dbReference>
<dbReference type="CDD" id="cd01948">
    <property type="entry name" value="EAL"/>
    <property type="match status" value="1"/>
</dbReference>
<dbReference type="Proteomes" id="UP000422764">
    <property type="component" value="Chromosome"/>
</dbReference>